<dbReference type="Proteomes" id="UP000267251">
    <property type="component" value="Unassembled WGS sequence"/>
</dbReference>
<evidence type="ECO:0000313" key="3">
    <source>
        <dbReference type="Proteomes" id="UP000267251"/>
    </source>
</evidence>
<dbReference type="EMBL" id="KZ988395">
    <property type="protein sequence ID" value="RKP12286.1"/>
    <property type="molecule type" value="Genomic_DNA"/>
</dbReference>
<name>A0A4P9Y0H3_9FUNG</name>
<evidence type="ECO:0000313" key="2">
    <source>
        <dbReference type="EMBL" id="RKP12286.1"/>
    </source>
</evidence>
<dbReference type="AlphaFoldDB" id="A0A4P9Y0H3"/>
<proteinExistence type="predicted"/>
<accession>A0A4P9Y0H3</accession>
<organism evidence="2 3">
    <name type="scientific">Piptocephalis cylindrospora</name>
    <dbReference type="NCBI Taxonomy" id="1907219"/>
    <lineage>
        <taxon>Eukaryota</taxon>
        <taxon>Fungi</taxon>
        <taxon>Fungi incertae sedis</taxon>
        <taxon>Zoopagomycota</taxon>
        <taxon>Zoopagomycotina</taxon>
        <taxon>Zoopagomycetes</taxon>
        <taxon>Zoopagales</taxon>
        <taxon>Piptocephalidaceae</taxon>
        <taxon>Piptocephalis</taxon>
    </lineage>
</organism>
<evidence type="ECO:0000256" key="1">
    <source>
        <dbReference type="SAM" id="SignalP"/>
    </source>
</evidence>
<feature type="chain" id="PRO_5020966976" evidence="1">
    <location>
        <begin position="22"/>
        <end position="100"/>
    </location>
</feature>
<protein>
    <submittedName>
        <fullName evidence="2">Uncharacterized protein</fullName>
    </submittedName>
</protein>
<sequence>MKLTSILLISVMLAMPLIVAAAPASDSADTITGTMEDPGAVWNGYTGSPGNTECSTSSECNDHDKGGTGYLCAIDNTGSVKKGYRATCVGKATYMANTDY</sequence>
<reference evidence="3" key="1">
    <citation type="journal article" date="2018" name="Nat. Microbiol.">
        <title>Leveraging single-cell genomics to expand the fungal tree of life.</title>
        <authorList>
            <person name="Ahrendt S.R."/>
            <person name="Quandt C.A."/>
            <person name="Ciobanu D."/>
            <person name="Clum A."/>
            <person name="Salamov A."/>
            <person name="Andreopoulos B."/>
            <person name="Cheng J.F."/>
            <person name="Woyke T."/>
            <person name="Pelin A."/>
            <person name="Henrissat B."/>
            <person name="Reynolds N.K."/>
            <person name="Benny G.L."/>
            <person name="Smith M.E."/>
            <person name="James T.Y."/>
            <person name="Grigoriev I.V."/>
        </authorList>
    </citation>
    <scope>NUCLEOTIDE SEQUENCE [LARGE SCALE GENOMIC DNA]</scope>
</reference>
<feature type="signal peptide" evidence="1">
    <location>
        <begin position="1"/>
        <end position="21"/>
    </location>
</feature>
<keyword evidence="3" id="KW-1185">Reference proteome</keyword>
<keyword evidence="1" id="KW-0732">Signal</keyword>
<gene>
    <name evidence="2" type="ORF">BJ684DRAFT_17211</name>
</gene>